<dbReference type="OrthoDB" id="436852at2759"/>
<evidence type="ECO:0000256" key="4">
    <source>
        <dbReference type="ARBA" id="ARBA00023242"/>
    </source>
</evidence>
<evidence type="ECO:0000256" key="1">
    <source>
        <dbReference type="ARBA" id="ARBA00004123"/>
    </source>
</evidence>
<dbReference type="KEGG" id="rcu:8271096"/>
<dbReference type="EMBL" id="EQ974179">
    <property type="protein sequence ID" value="EEF32236.1"/>
    <property type="molecule type" value="Genomic_DNA"/>
</dbReference>
<name>B9SVX5_RICCO</name>
<proteinExistence type="predicted"/>
<protein>
    <recommendedName>
        <fullName evidence="5">Bromodomain associated domain-containing protein</fullName>
    </recommendedName>
</protein>
<evidence type="ECO:0000259" key="5">
    <source>
        <dbReference type="SMART" id="SM00576"/>
    </source>
</evidence>
<keyword evidence="4" id="KW-0539">Nucleus</keyword>
<comment type="subcellular location">
    <subcellularLocation>
        <location evidence="1">Nucleus</location>
    </subcellularLocation>
</comment>
<dbReference type="OMA" id="DHLWENS"/>
<feature type="domain" description="Bromodomain associated" evidence="5">
    <location>
        <begin position="21"/>
        <end position="97"/>
    </location>
</feature>
<dbReference type="Pfam" id="PF07524">
    <property type="entry name" value="Bromo_TP"/>
    <property type="match status" value="1"/>
</dbReference>
<dbReference type="Proteomes" id="UP000008311">
    <property type="component" value="Unassembled WGS sequence"/>
</dbReference>
<sequence>MKPKSKQNIIETHSPKATDPSDFPFQITKISVSQICQSVGFKSTQLSALETLTHIATLYLKNLAKASASYSSASNRTQSNVFDIINALHDLSSIQGFTGASTLHYTSNILSSSRVVKDLSVFVNSIVEIPFAKPIPRVNPVPPRRSLGLESTSMQHIPKWLPRFPDEKACKKWERDTKRLREDLGLWENNCGGIGNGILLENMKEEEKKKKSHDDGDLVMERGRVRFKIGEVEKGGIVDIRVYKRNWASKGGKRVCL</sequence>
<dbReference type="PANTHER" id="PTHR46338:SF13">
    <property type="entry name" value="TRANSCRIPTION INITIATION FACTOR TFIID SUBUNIT 8-LIKE"/>
    <property type="match status" value="1"/>
</dbReference>
<dbReference type="InterPro" id="IPR037818">
    <property type="entry name" value="TAF8"/>
</dbReference>
<evidence type="ECO:0000313" key="6">
    <source>
        <dbReference type="EMBL" id="EEF32236.1"/>
    </source>
</evidence>
<dbReference type="AlphaFoldDB" id="B9SVX5"/>
<dbReference type="Gene3D" id="1.10.20.10">
    <property type="entry name" value="Histone, subunit A"/>
    <property type="match status" value="1"/>
</dbReference>
<keyword evidence="3" id="KW-0804">Transcription</keyword>
<keyword evidence="2" id="KW-0805">Transcription regulation</keyword>
<dbReference type="PANTHER" id="PTHR46338">
    <property type="entry name" value="TRANSCRIPTION INITIATION FACTOR TFIID SUBUNIT 8"/>
    <property type="match status" value="1"/>
</dbReference>
<evidence type="ECO:0000256" key="3">
    <source>
        <dbReference type="ARBA" id="ARBA00023163"/>
    </source>
</evidence>
<dbReference type="eggNOG" id="KOG2389">
    <property type="taxonomic scope" value="Eukaryota"/>
</dbReference>
<dbReference type="InParanoid" id="B9SVX5"/>
<organism evidence="6 7">
    <name type="scientific">Ricinus communis</name>
    <name type="common">Castor bean</name>
    <dbReference type="NCBI Taxonomy" id="3988"/>
    <lineage>
        <taxon>Eukaryota</taxon>
        <taxon>Viridiplantae</taxon>
        <taxon>Streptophyta</taxon>
        <taxon>Embryophyta</taxon>
        <taxon>Tracheophyta</taxon>
        <taxon>Spermatophyta</taxon>
        <taxon>Magnoliopsida</taxon>
        <taxon>eudicotyledons</taxon>
        <taxon>Gunneridae</taxon>
        <taxon>Pentapetalae</taxon>
        <taxon>rosids</taxon>
        <taxon>fabids</taxon>
        <taxon>Malpighiales</taxon>
        <taxon>Euphorbiaceae</taxon>
        <taxon>Acalyphoideae</taxon>
        <taxon>Acalypheae</taxon>
        <taxon>Ricinus</taxon>
    </lineage>
</organism>
<dbReference type="SMART" id="SM00576">
    <property type="entry name" value="BTP"/>
    <property type="match status" value="1"/>
</dbReference>
<keyword evidence="7" id="KW-1185">Reference proteome</keyword>
<evidence type="ECO:0000256" key="2">
    <source>
        <dbReference type="ARBA" id="ARBA00023015"/>
    </source>
</evidence>
<dbReference type="GO" id="GO:0046982">
    <property type="term" value="F:protein heterodimerization activity"/>
    <property type="evidence" value="ECO:0007669"/>
    <property type="project" value="InterPro"/>
</dbReference>
<gene>
    <name evidence="6" type="ORF">RCOM_0981050</name>
</gene>
<dbReference type="InterPro" id="IPR009072">
    <property type="entry name" value="Histone-fold"/>
</dbReference>
<dbReference type="InterPro" id="IPR006565">
    <property type="entry name" value="BTP"/>
</dbReference>
<dbReference type="GO" id="GO:0006366">
    <property type="term" value="P:transcription by RNA polymerase II"/>
    <property type="evidence" value="ECO:0000318"/>
    <property type="project" value="GO_Central"/>
</dbReference>
<dbReference type="GO" id="GO:0005669">
    <property type="term" value="C:transcription factor TFIID complex"/>
    <property type="evidence" value="ECO:0000318"/>
    <property type="project" value="GO_Central"/>
</dbReference>
<accession>B9SVX5</accession>
<reference evidence="7" key="1">
    <citation type="journal article" date="2010" name="Nat. Biotechnol.">
        <title>Draft genome sequence of the oilseed species Ricinus communis.</title>
        <authorList>
            <person name="Chan A.P."/>
            <person name="Crabtree J."/>
            <person name="Zhao Q."/>
            <person name="Lorenzi H."/>
            <person name="Orvis J."/>
            <person name="Puiu D."/>
            <person name="Melake-Berhan A."/>
            <person name="Jones K.M."/>
            <person name="Redman J."/>
            <person name="Chen G."/>
            <person name="Cahoon E.B."/>
            <person name="Gedil M."/>
            <person name="Stanke M."/>
            <person name="Haas B.J."/>
            <person name="Wortman J.R."/>
            <person name="Fraser-Liggett C.M."/>
            <person name="Ravel J."/>
            <person name="Rabinowicz P.D."/>
        </authorList>
    </citation>
    <scope>NUCLEOTIDE SEQUENCE [LARGE SCALE GENOMIC DNA]</scope>
    <source>
        <strain evidence="7">cv. Hale</strain>
    </source>
</reference>
<evidence type="ECO:0000313" key="7">
    <source>
        <dbReference type="Proteomes" id="UP000008311"/>
    </source>
</evidence>
<dbReference type="STRING" id="3988.B9SVX5"/>